<keyword evidence="3" id="KW-1185">Reference proteome</keyword>
<feature type="compositionally biased region" description="Basic and acidic residues" evidence="1">
    <location>
        <begin position="1"/>
        <end position="23"/>
    </location>
</feature>
<gene>
    <name evidence="2" type="ORF">ANE_LOCUS6482</name>
</gene>
<evidence type="ECO:0000256" key="1">
    <source>
        <dbReference type="SAM" id="MobiDB-lite"/>
    </source>
</evidence>
<dbReference type="AlphaFoldDB" id="A0A565B373"/>
<feature type="region of interest" description="Disordered" evidence="1">
    <location>
        <begin position="1"/>
        <end position="38"/>
    </location>
</feature>
<protein>
    <submittedName>
        <fullName evidence="2">Uncharacterized protein</fullName>
    </submittedName>
</protein>
<feature type="compositionally biased region" description="Polar residues" evidence="1">
    <location>
        <begin position="27"/>
        <end position="38"/>
    </location>
</feature>
<reference evidence="2" key="1">
    <citation type="submission" date="2019-07" db="EMBL/GenBank/DDBJ databases">
        <authorList>
            <person name="Dittberner H."/>
        </authorList>
    </citation>
    <scope>NUCLEOTIDE SEQUENCE [LARGE SCALE GENOMIC DNA]</scope>
</reference>
<name>A0A565B373_9BRAS</name>
<comment type="caution">
    <text evidence="2">The sequence shown here is derived from an EMBL/GenBank/DDBJ whole genome shotgun (WGS) entry which is preliminary data.</text>
</comment>
<organism evidence="2 3">
    <name type="scientific">Arabis nemorensis</name>
    <dbReference type="NCBI Taxonomy" id="586526"/>
    <lineage>
        <taxon>Eukaryota</taxon>
        <taxon>Viridiplantae</taxon>
        <taxon>Streptophyta</taxon>
        <taxon>Embryophyta</taxon>
        <taxon>Tracheophyta</taxon>
        <taxon>Spermatophyta</taxon>
        <taxon>Magnoliopsida</taxon>
        <taxon>eudicotyledons</taxon>
        <taxon>Gunneridae</taxon>
        <taxon>Pentapetalae</taxon>
        <taxon>rosids</taxon>
        <taxon>malvids</taxon>
        <taxon>Brassicales</taxon>
        <taxon>Brassicaceae</taxon>
        <taxon>Arabideae</taxon>
        <taxon>Arabis</taxon>
    </lineage>
</organism>
<dbReference type="Proteomes" id="UP000489600">
    <property type="component" value="Unassembled WGS sequence"/>
</dbReference>
<sequence length="151" mass="17184">MSKLLKEAKQLRSEDHLKNKRDEEDQSSFSHHGTQEPDQIQTLTTPSVCCISDDFLQNTDTQIMPCSEDFCIMGNNNASPEEYLDQTLTTPSVCCIANDFLQNTDTKIMPYSKDFCTMDNDNALPAENLDDITWILGRLLKAYCPMMGFLR</sequence>
<accession>A0A565B373</accession>
<evidence type="ECO:0000313" key="2">
    <source>
        <dbReference type="EMBL" id="VVA96037.1"/>
    </source>
</evidence>
<dbReference type="EMBL" id="CABITT030000003">
    <property type="protein sequence ID" value="VVA96037.1"/>
    <property type="molecule type" value="Genomic_DNA"/>
</dbReference>
<evidence type="ECO:0000313" key="3">
    <source>
        <dbReference type="Proteomes" id="UP000489600"/>
    </source>
</evidence>
<proteinExistence type="predicted"/>